<name>A0AAV7XSV1_9NEOP</name>
<dbReference type="CDD" id="cd18498">
    <property type="entry name" value="BACK_RCBTB1_2"/>
    <property type="match status" value="1"/>
</dbReference>
<dbReference type="EMBL" id="JAPTSV010000005">
    <property type="protein sequence ID" value="KAJ1527788.1"/>
    <property type="molecule type" value="Genomic_DNA"/>
</dbReference>
<dbReference type="AlphaFoldDB" id="A0AAV7XSV1"/>
<dbReference type="PANTHER" id="PTHR22872">
    <property type="entry name" value="BTK-BINDING PROTEIN-RELATED"/>
    <property type="match status" value="1"/>
</dbReference>
<feature type="domain" description="BTB" evidence="8">
    <location>
        <begin position="544"/>
        <end position="611"/>
    </location>
</feature>
<dbReference type="Gene3D" id="3.30.710.10">
    <property type="entry name" value="Potassium Channel Kv1.1, Chain A"/>
    <property type="match status" value="1"/>
</dbReference>
<dbReference type="GO" id="GO:0048471">
    <property type="term" value="C:perinuclear region of cytoplasm"/>
    <property type="evidence" value="ECO:0007669"/>
    <property type="project" value="UniProtKB-SubCell"/>
</dbReference>
<dbReference type="PROSITE" id="PS50097">
    <property type="entry name" value="BTB"/>
    <property type="match status" value="1"/>
</dbReference>
<keyword evidence="4" id="KW-0963">Cytoplasm</keyword>
<dbReference type="SMART" id="SM00225">
    <property type="entry name" value="BTB"/>
    <property type="match status" value="1"/>
</dbReference>
<dbReference type="FunFam" id="3.30.450.70:FF:000001">
    <property type="entry name" value="Trafficking protein particle complex subunit 2"/>
    <property type="match status" value="1"/>
</dbReference>
<evidence type="ECO:0000256" key="4">
    <source>
        <dbReference type="ARBA" id="ARBA00022490"/>
    </source>
</evidence>
<dbReference type="InterPro" id="IPR058923">
    <property type="entry name" value="RCC1-like_dom"/>
</dbReference>
<comment type="similarity">
    <text evidence="2">Belongs to the TRAPP small subunits family. Sedlin subfamily.</text>
</comment>
<dbReference type="InterPro" id="IPR006722">
    <property type="entry name" value="Sedlin"/>
</dbReference>
<dbReference type="SUPFAM" id="SSF64356">
    <property type="entry name" value="SNARE-like"/>
    <property type="match status" value="1"/>
</dbReference>
<evidence type="ECO:0000259" key="8">
    <source>
        <dbReference type="PROSITE" id="PS50097"/>
    </source>
</evidence>
<evidence type="ECO:0000256" key="3">
    <source>
        <dbReference type="ARBA" id="ARBA00022448"/>
    </source>
</evidence>
<dbReference type="Proteomes" id="UP001075354">
    <property type="component" value="Chromosome 5"/>
</dbReference>
<dbReference type="PROSITE" id="PS00626">
    <property type="entry name" value="RCC1_2"/>
    <property type="match status" value="1"/>
</dbReference>
<gene>
    <name evidence="9" type="ORF">ONE63_007740</name>
</gene>
<protein>
    <recommendedName>
        <fullName evidence="8">BTB domain-containing protein</fullName>
    </recommendedName>
</protein>
<evidence type="ECO:0000256" key="2">
    <source>
        <dbReference type="ARBA" id="ARBA00006626"/>
    </source>
</evidence>
<sequence length="705" mass="77880">MANNSYYFVIVGHNDNPIFEMDFPPVPKDQKKEDHRHLNEFVAHAALDLVDEHMWKTNGMYLKSVDKFNQWIVSAFVTASRIRFIMVHDTKNEDGIKNFFMEMYESYIKYSMNPFYTINSPIQCPAFEKKALFYSRKYLTGDVGHAVGRACGVAPVFGHKANNRGAVPRVSRIGHMELDRWKIFSLLAPTLRQKVRLACVFGTHGNEALLVTVDDEVFALGSNGHGCLGLGNQQGTLFPQCVEQLSGKGIQSFTYGSGPHVLALTDRGQVFSWGQNVYCELGHGASTPGLLPTMVGGFLSSLVVTEVACGSHHSIALTECGQVFGWGENNCGQVGSGTTSNQCTPVRVTHSLSSRKVVSIACGQVSTHALLENGEVYSWGYNGNGQLGLGNSVINQLVPAFVQGLVGVVVTKIMCGLVHCLALTDEGELYGWGANSMGQLGTGHKSNSVTPIKVATNIGRVVDIAAHHYNNISAARTQHKVFMWGQCQGLTITSPLETPFTSLHEVFASFADSEVTYKPIQLEKKSSQSVTDSLRLAFDDQNTSDLTICVGGKNIHVHKSILKIRCEYFRNMFKDHWTEDKKNVLELKQFSYPVMKAFLQYLYTDELVIASDCALELLDLANAYCEQQLKELCEQILKHGVNVDNVATLYSTAITHQSEDLRKFCFNFILNHMTAVSQTSAFSALDEHTFRELIVKAGEAGVFKT</sequence>
<evidence type="ECO:0000313" key="10">
    <source>
        <dbReference type="Proteomes" id="UP001075354"/>
    </source>
</evidence>
<keyword evidence="3" id="KW-0813">Transport</keyword>
<dbReference type="InterPro" id="IPR000408">
    <property type="entry name" value="Reg_chr_condens"/>
</dbReference>
<accession>A0AAV7XSV1</accession>
<dbReference type="Gene3D" id="2.130.10.30">
    <property type="entry name" value="Regulator of chromosome condensation 1/beta-lactamase-inhibitor protein II"/>
    <property type="match status" value="1"/>
</dbReference>
<dbReference type="CDD" id="cd18298">
    <property type="entry name" value="BTB_POZ_RCBTB1_2"/>
    <property type="match status" value="1"/>
</dbReference>
<feature type="repeat" description="RCC1" evidence="7">
    <location>
        <begin position="427"/>
        <end position="477"/>
    </location>
</feature>
<evidence type="ECO:0000313" key="9">
    <source>
        <dbReference type="EMBL" id="KAJ1527788.1"/>
    </source>
</evidence>
<evidence type="ECO:0000256" key="1">
    <source>
        <dbReference type="ARBA" id="ARBA00004556"/>
    </source>
</evidence>
<reference evidence="9" key="1">
    <citation type="submission" date="2022-12" db="EMBL/GenBank/DDBJ databases">
        <title>Chromosome-level genome assembly of the bean flower thrips Megalurothrips usitatus.</title>
        <authorList>
            <person name="Ma L."/>
            <person name="Liu Q."/>
            <person name="Li H."/>
            <person name="Cai W."/>
        </authorList>
    </citation>
    <scope>NUCLEOTIDE SEQUENCE</scope>
    <source>
        <strain evidence="9">Cailab_2022a</strain>
    </source>
</reference>
<feature type="repeat" description="RCC1" evidence="7">
    <location>
        <begin position="321"/>
        <end position="373"/>
    </location>
</feature>
<dbReference type="InterPro" id="IPR009091">
    <property type="entry name" value="RCC1/BLIP-II"/>
</dbReference>
<feature type="repeat" description="RCC1" evidence="7">
    <location>
        <begin position="268"/>
        <end position="320"/>
    </location>
</feature>
<dbReference type="InterPro" id="IPR011012">
    <property type="entry name" value="Longin-like_dom_sf"/>
</dbReference>
<dbReference type="SUPFAM" id="SSF50985">
    <property type="entry name" value="RCC1/BLIP-II"/>
    <property type="match status" value="1"/>
</dbReference>
<dbReference type="Gene3D" id="3.30.450.70">
    <property type="match status" value="1"/>
</dbReference>
<dbReference type="PROSITE" id="PS50012">
    <property type="entry name" value="RCC1_3"/>
    <property type="match status" value="4"/>
</dbReference>
<feature type="repeat" description="RCC1" evidence="7">
    <location>
        <begin position="374"/>
        <end position="426"/>
    </location>
</feature>
<dbReference type="InterPro" id="IPR011333">
    <property type="entry name" value="SKP1/BTB/POZ_sf"/>
</dbReference>
<keyword evidence="5" id="KW-0677">Repeat</keyword>
<dbReference type="GO" id="GO:0006888">
    <property type="term" value="P:endoplasmic reticulum to Golgi vesicle-mediated transport"/>
    <property type="evidence" value="ECO:0007669"/>
    <property type="project" value="InterPro"/>
</dbReference>
<proteinExistence type="inferred from homology"/>
<evidence type="ECO:0000256" key="5">
    <source>
        <dbReference type="ARBA" id="ARBA00022737"/>
    </source>
</evidence>
<comment type="subcellular location">
    <subcellularLocation>
        <location evidence="1">Cytoplasm</location>
        <location evidence="1">Perinuclear region</location>
    </subcellularLocation>
</comment>
<dbReference type="InterPro" id="IPR051625">
    <property type="entry name" value="Signaling_Regulatory_Domain"/>
</dbReference>
<organism evidence="9 10">
    <name type="scientific">Megalurothrips usitatus</name>
    <name type="common">bean blossom thrips</name>
    <dbReference type="NCBI Taxonomy" id="439358"/>
    <lineage>
        <taxon>Eukaryota</taxon>
        <taxon>Metazoa</taxon>
        <taxon>Ecdysozoa</taxon>
        <taxon>Arthropoda</taxon>
        <taxon>Hexapoda</taxon>
        <taxon>Insecta</taxon>
        <taxon>Pterygota</taxon>
        <taxon>Neoptera</taxon>
        <taxon>Paraneoptera</taxon>
        <taxon>Thysanoptera</taxon>
        <taxon>Terebrantia</taxon>
        <taxon>Thripoidea</taxon>
        <taxon>Thripidae</taxon>
        <taxon>Megalurothrips</taxon>
    </lineage>
</organism>
<dbReference type="Pfam" id="PF00651">
    <property type="entry name" value="BTB"/>
    <property type="match status" value="1"/>
</dbReference>
<evidence type="ECO:0000256" key="6">
    <source>
        <dbReference type="ARBA" id="ARBA00022892"/>
    </source>
</evidence>
<dbReference type="PRINTS" id="PR00633">
    <property type="entry name" value="RCCNDNSATION"/>
</dbReference>
<evidence type="ECO:0000256" key="7">
    <source>
        <dbReference type="PROSITE-ProRule" id="PRU00235"/>
    </source>
</evidence>
<dbReference type="SUPFAM" id="SSF54695">
    <property type="entry name" value="POZ domain"/>
    <property type="match status" value="1"/>
</dbReference>
<keyword evidence="6" id="KW-0931">ER-Golgi transport</keyword>
<dbReference type="PANTHER" id="PTHR22872:SF10">
    <property type="entry name" value="ULTRAVIOLET-B RECEPTOR UVR8"/>
    <property type="match status" value="1"/>
</dbReference>
<dbReference type="Pfam" id="PF04628">
    <property type="entry name" value="Sedlin_N"/>
    <property type="match status" value="1"/>
</dbReference>
<dbReference type="Pfam" id="PF25390">
    <property type="entry name" value="WD40_RLD"/>
    <property type="match status" value="1"/>
</dbReference>
<comment type="caution">
    <text evidence="9">The sequence shown here is derived from an EMBL/GenBank/DDBJ whole genome shotgun (WGS) entry which is preliminary data.</text>
</comment>
<dbReference type="CDD" id="cd14825">
    <property type="entry name" value="TRAPPC2_sedlin"/>
    <property type="match status" value="1"/>
</dbReference>
<keyword evidence="10" id="KW-1185">Reference proteome</keyword>
<dbReference type="InterPro" id="IPR000210">
    <property type="entry name" value="BTB/POZ_dom"/>
</dbReference>